<accession>A0A0F9LGQ3</accession>
<evidence type="ECO:0000313" key="1">
    <source>
        <dbReference type="EMBL" id="KKM26675.1"/>
    </source>
</evidence>
<name>A0A0F9LGQ3_9ZZZZ</name>
<organism evidence="1">
    <name type="scientific">marine sediment metagenome</name>
    <dbReference type="NCBI Taxonomy" id="412755"/>
    <lineage>
        <taxon>unclassified sequences</taxon>
        <taxon>metagenomes</taxon>
        <taxon>ecological metagenomes</taxon>
    </lineage>
</organism>
<dbReference type="EMBL" id="LAZR01012467">
    <property type="protein sequence ID" value="KKM26675.1"/>
    <property type="molecule type" value="Genomic_DNA"/>
</dbReference>
<comment type="caution">
    <text evidence="1">The sequence shown here is derived from an EMBL/GenBank/DDBJ whole genome shotgun (WGS) entry which is preliminary data.</text>
</comment>
<gene>
    <name evidence="1" type="ORF">LCGC14_1582390</name>
</gene>
<proteinExistence type="predicted"/>
<reference evidence="1" key="1">
    <citation type="journal article" date="2015" name="Nature">
        <title>Complex archaea that bridge the gap between prokaryotes and eukaryotes.</title>
        <authorList>
            <person name="Spang A."/>
            <person name="Saw J.H."/>
            <person name="Jorgensen S.L."/>
            <person name="Zaremba-Niedzwiedzka K."/>
            <person name="Martijn J."/>
            <person name="Lind A.E."/>
            <person name="van Eijk R."/>
            <person name="Schleper C."/>
            <person name="Guy L."/>
            <person name="Ettema T.J."/>
        </authorList>
    </citation>
    <scope>NUCLEOTIDE SEQUENCE</scope>
</reference>
<sequence>MQEYFDKPPEMSEYLIKILKQFTEACVDFAISDIDATKIETHEDVEKCTQYCVRRV</sequence>
<protein>
    <submittedName>
        <fullName evidence="1">Uncharacterized protein</fullName>
    </submittedName>
</protein>
<dbReference type="AlphaFoldDB" id="A0A0F9LGQ3"/>